<organism evidence="2 4">
    <name type="scientific">Vibrio owensii</name>
    <dbReference type="NCBI Taxonomy" id="696485"/>
    <lineage>
        <taxon>Bacteria</taxon>
        <taxon>Pseudomonadati</taxon>
        <taxon>Pseudomonadota</taxon>
        <taxon>Gammaproteobacteria</taxon>
        <taxon>Vibrionales</taxon>
        <taxon>Vibrionaceae</taxon>
        <taxon>Vibrio</taxon>
    </lineage>
</organism>
<proteinExistence type="predicted"/>
<dbReference type="Proteomes" id="UP000390336">
    <property type="component" value="Chromosome 2"/>
</dbReference>
<dbReference type="EMBL" id="CP045860">
    <property type="protein sequence ID" value="QGH49197.1"/>
    <property type="molecule type" value="Genomic_DNA"/>
</dbReference>
<protein>
    <submittedName>
        <fullName evidence="2">Uncharacterized protein</fullName>
    </submittedName>
</protein>
<reference evidence="2" key="3">
    <citation type="submission" date="2019-11" db="EMBL/GenBank/DDBJ databases">
        <title>Complete genome sequence of Vibrio owensii SH-14 isolated from shrimp with acute hepatopancreatic necrosis diease.</title>
        <authorList>
            <person name="Liang X."/>
            <person name="Wang Y."/>
        </authorList>
    </citation>
    <scope>NUCLEOTIDE SEQUENCE</scope>
    <source>
        <strain evidence="2">SH14</strain>
    </source>
</reference>
<evidence type="ECO:0000313" key="4">
    <source>
        <dbReference type="Proteomes" id="UP000390336"/>
    </source>
</evidence>
<name>A0AAP9KC35_9VIBR</name>
<evidence type="ECO:0000313" key="1">
    <source>
        <dbReference type="EMBL" id="AYO17048.1"/>
    </source>
</evidence>
<evidence type="ECO:0000313" key="3">
    <source>
        <dbReference type="Proteomes" id="UP000272136"/>
    </source>
</evidence>
<gene>
    <name evidence="2" type="ORF">APZ19_18945</name>
    <name evidence="1" type="ORF">D0812_21920</name>
</gene>
<reference evidence="2 4" key="1">
    <citation type="journal article" date="2015" name="Genome Announc.">
        <title>Draft Genome Sequence of Vibrio owensii Strain SH-14, Which Causes Shrimp Acute Hepatopancreatic Necrosis Disease.</title>
        <authorList>
            <person name="Liu L."/>
            <person name="Xiao J."/>
            <person name="Xia X."/>
            <person name="Pan Y."/>
            <person name="Yan S."/>
            <person name="Wang Y."/>
        </authorList>
    </citation>
    <scope>NUCLEOTIDE SEQUENCE [LARGE SCALE GENOMIC DNA]</scope>
    <source>
        <strain evidence="2 4">SH14</strain>
    </source>
</reference>
<sequence length="97" mass="11167">MTIEKFLGTYAIRDLSENEVYFCQEGCGECSKVVVEEDNRTMHSPNETILLERDYSKLEVSSCCKSEVGIWNNDTDEEVKAEYVFTQHEEGEAGSWR</sequence>
<dbReference type="EMBL" id="CP033138">
    <property type="protein sequence ID" value="AYO17048.1"/>
    <property type="molecule type" value="Genomic_DNA"/>
</dbReference>
<dbReference type="AlphaFoldDB" id="A0AAP9KC35"/>
<reference evidence="1 3" key="2">
    <citation type="submission" date="2018-10" db="EMBL/GenBank/DDBJ databases">
        <title>Whole Genome of Vibrio owensii strain 170502, isolated from Acute Hepatopancreatic Necrosis Disease (AHPND) shrimp.</title>
        <authorList>
            <person name="Yan M."/>
            <person name="Wang X."/>
            <person name="Wang Y."/>
        </authorList>
    </citation>
    <scope>NUCLEOTIDE SEQUENCE [LARGE SCALE GENOMIC DNA]</scope>
    <source>
        <strain evidence="1 3">1700302</strain>
    </source>
</reference>
<keyword evidence="3" id="KW-1185">Reference proteome</keyword>
<accession>A0AAP9KC35</accession>
<evidence type="ECO:0000313" key="2">
    <source>
        <dbReference type="EMBL" id="QGH49197.1"/>
    </source>
</evidence>
<dbReference type="Proteomes" id="UP000272136">
    <property type="component" value="Chromosome 2"/>
</dbReference>
<dbReference type="RefSeq" id="WP_054823397.1">
    <property type="nucleotide sequence ID" value="NZ_CP033138.1"/>
</dbReference>